<protein>
    <submittedName>
        <fullName evidence="2">Plasmid stabilization system protein ParE</fullName>
    </submittedName>
</protein>
<dbReference type="Proteomes" id="UP000184510">
    <property type="component" value="Unassembled WGS sequence"/>
</dbReference>
<reference evidence="2 3" key="1">
    <citation type="submission" date="2016-11" db="EMBL/GenBank/DDBJ databases">
        <authorList>
            <person name="Jaros S."/>
            <person name="Januszkiewicz K."/>
            <person name="Wedrychowicz H."/>
        </authorList>
    </citation>
    <scope>NUCLEOTIDE SEQUENCE [LARGE SCALE GENOMIC DNA]</scope>
    <source>
        <strain evidence="2 3">DSM 18772</strain>
    </source>
</reference>
<keyword evidence="1" id="KW-1277">Toxin-antitoxin system</keyword>
<evidence type="ECO:0000313" key="3">
    <source>
        <dbReference type="Proteomes" id="UP000184510"/>
    </source>
</evidence>
<dbReference type="InterPro" id="IPR007712">
    <property type="entry name" value="RelE/ParE_toxin"/>
</dbReference>
<dbReference type="STRING" id="1123071.SAMN02745181_3587"/>
<dbReference type="OrthoDB" id="7173315at2"/>
<dbReference type="EMBL" id="FQYR01000007">
    <property type="protein sequence ID" value="SHK29382.1"/>
    <property type="molecule type" value="Genomic_DNA"/>
</dbReference>
<evidence type="ECO:0000256" key="1">
    <source>
        <dbReference type="ARBA" id="ARBA00022649"/>
    </source>
</evidence>
<gene>
    <name evidence="2" type="ORF">SAMN02745181_3587</name>
</gene>
<dbReference type="Gene3D" id="3.30.2310.20">
    <property type="entry name" value="RelE-like"/>
    <property type="match status" value="1"/>
</dbReference>
<keyword evidence="3" id="KW-1185">Reference proteome</keyword>
<dbReference type="AlphaFoldDB" id="A0A1M6RAB1"/>
<evidence type="ECO:0000313" key="2">
    <source>
        <dbReference type="EMBL" id="SHK29382.1"/>
    </source>
</evidence>
<dbReference type="RefSeq" id="WP_143185135.1">
    <property type="nucleotide sequence ID" value="NZ_FQYR01000007.1"/>
</dbReference>
<dbReference type="InterPro" id="IPR035093">
    <property type="entry name" value="RelE/ParE_toxin_dom_sf"/>
</dbReference>
<sequence length="105" mass="12584">MSSFELTYLADQDLEGIALYTLERWDEDQADKYLSAFDTHFEEIAEGYLHTRSFFKHRDDVRFSKCQKHVVFHLVREDEPPLILAVFHESMELMSRLKNRLEELD</sequence>
<dbReference type="InParanoid" id="A0A1M6RAB1"/>
<organism evidence="2 3">
    <name type="scientific">Rubritalea squalenifaciens DSM 18772</name>
    <dbReference type="NCBI Taxonomy" id="1123071"/>
    <lineage>
        <taxon>Bacteria</taxon>
        <taxon>Pseudomonadati</taxon>
        <taxon>Verrucomicrobiota</taxon>
        <taxon>Verrucomicrobiia</taxon>
        <taxon>Verrucomicrobiales</taxon>
        <taxon>Rubritaleaceae</taxon>
        <taxon>Rubritalea</taxon>
    </lineage>
</organism>
<name>A0A1M6RAB1_9BACT</name>
<dbReference type="Pfam" id="PF05016">
    <property type="entry name" value="ParE_toxin"/>
    <property type="match status" value="1"/>
</dbReference>
<proteinExistence type="predicted"/>
<accession>A0A1M6RAB1</accession>